<accession>A0ABU0BP10</accession>
<reference evidence="2 3" key="1">
    <citation type="submission" date="2023-07" db="EMBL/GenBank/DDBJ databases">
        <title>Genomic Encyclopedia of Type Strains, Phase IV (KMG-IV): sequencing the most valuable type-strain genomes for metagenomic binning, comparative biology and taxonomic classification.</title>
        <authorList>
            <person name="Goeker M."/>
        </authorList>
    </citation>
    <scope>NUCLEOTIDE SEQUENCE [LARGE SCALE GENOMIC DNA]</scope>
    <source>
        <strain evidence="2 3">DSM 1112</strain>
    </source>
</reference>
<proteinExistence type="predicted"/>
<dbReference type="EMBL" id="JAUSVF010000001">
    <property type="protein sequence ID" value="MDQ0319479.1"/>
    <property type="molecule type" value="Genomic_DNA"/>
</dbReference>
<sequence length="144" mass="15109">MLSSESVPATNDSQSGAEWVASSTQPQISIQGHPAGPDFTIELLELELSVDGFSSGREGFSAHMAASASSIGGTLLFELPASGLIENCERIAVLRIPRAESDEAATVFACLETGGAAIRVEPPSEKTADLRSFADAFVDVLRRI</sequence>
<evidence type="ECO:0000313" key="3">
    <source>
        <dbReference type="Proteomes" id="UP001230207"/>
    </source>
</evidence>
<comment type="caution">
    <text evidence="2">The sequence shown here is derived from an EMBL/GenBank/DDBJ whole genome shotgun (WGS) entry which is preliminary data.</text>
</comment>
<keyword evidence="3" id="KW-1185">Reference proteome</keyword>
<gene>
    <name evidence="2" type="ORF">QO002_001617</name>
</gene>
<dbReference type="RefSeq" id="WP_307228422.1">
    <property type="nucleotide sequence ID" value="NZ_JAUSVF010000001.1"/>
</dbReference>
<feature type="region of interest" description="Disordered" evidence="1">
    <location>
        <begin position="1"/>
        <end position="32"/>
    </location>
</feature>
<feature type="compositionally biased region" description="Polar residues" evidence="1">
    <location>
        <begin position="1"/>
        <end position="30"/>
    </location>
</feature>
<dbReference type="Proteomes" id="UP001230207">
    <property type="component" value="Unassembled WGS sequence"/>
</dbReference>
<evidence type="ECO:0000313" key="2">
    <source>
        <dbReference type="EMBL" id="MDQ0319479.1"/>
    </source>
</evidence>
<protein>
    <submittedName>
        <fullName evidence="2">Uncharacterized protein</fullName>
    </submittedName>
</protein>
<organism evidence="2 3">
    <name type="scientific">Pararhizobium capsulatum DSM 1112</name>
    <dbReference type="NCBI Taxonomy" id="1121113"/>
    <lineage>
        <taxon>Bacteria</taxon>
        <taxon>Pseudomonadati</taxon>
        <taxon>Pseudomonadota</taxon>
        <taxon>Alphaproteobacteria</taxon>
        <taxon>Hyphomicrobiales</taxon>
        <taxon>Rhizobiaceae</taxon>
        <taxon>Rhizobium/Agrobacterium group</taxon>
        <taxon>Pararhizobium</taxon>
    </lineage>
</organism>
<evidence type="ECO:0000256" key="1">
    <source>
        <dbReference type="SAM" id="MobiDB-lite"/>
    </source>
</evidence>
<name>A0ABU0BP10_9HYPH</name>